<dbReference type="Proteomes" id="UP000540787">
    <property type="component" value="Unassembled WGS sequence"/>
</dbReference>
<evidence type="ECO:0000256" key="1">
    <source>
        <dbReference type="SAM" id="SignalP"/>
    </source>
</evidence>
<sequence length="101" mass="10516">MRALLVLCIALLAGCATQNAAPPGAQVPAEHLQQTVVAGQTTKAQLLAAFGPTKNVRFDSGFETWVYQSPAGAGQFAEFVVLIDPAGVVAKTRTRAPVPAR</sequence>
<organism evidence="2 3">
    <name type="scientific">Massilia aurea</name>
    <dbReference type="NCBI Taxonomy" id="373040"/>
    <lineage>
        <taxon>Bacteria</taxon>
        <taxon>Pseudomonadati</taxon>
        <taxon>Pseudomonadota</taxon>
        <taxon>Betaproteobacteria</taxon>
        <taxon>Burkholderiales</taxon>
        <taxon>Oxalobacteraceae</taxon>
        <taxon>Telluria group</taxon>
        <taxon>Massilia</taxon>
    </lineage>
</organism>
<feature type="signal peptide" evidence="1">
    <location>
        <begin position="1"/>
        <end position="20"/>
    </location>
</feature>
<name>A0A7W9WZT0_9BURK</name>
<dbReference type="PROSITE" id="PS51257">
    <property type="entry name" value="PROKAR_LIPOPROTEIN"/>
    <property type="match status" value="1"/>
</dbReference>
<comment type="caution">
    <text evidence="2">The sequence shown here is derived from an EMBL/GenBank/DDBJ whole genome shotgun (WGS) entry which is preliminary data.</text>
</comment>
<reference evidence="2 3" key="1">
    <citation type="submission" date="2020-08" db="EMBL/GenBank/DDBJ databases">
        <title>The Agave Microbiome: Exploring the role of microbial communities in plant adaptations to desert environments.</title>
        <authorList>
            <person name="Partida-Martinez L.P."/>
        </authorList>
    </citation>
    <scope>NUCLEOTIDE SEQUENCE [LARGE SCALE GENOMIC DNA]</scope>
    <source>
        <strain evidence="2 3">AT3.2</strain>
    </source>
</reference>
<protein>
    <recommendedName>
        <fullName evidence="4">Lipoprotein SmpA/OmlA domain-containing protein</fullName>
    </recommendedName>
</protein>
<accession>A0A7W9WZT0</accession>
<evidence type="ECO:0000313" key="3">
    <source>
        <dbReference type="Proteomes" id="UP000540787"/>
    </source>
</evidence>
<evidence type="ECO:0008006" key="4">
    <source>
        <dbReference type="Google" id="ProtNLM"/>
    </source>
</evidence>
<proteinExistence type="predicted"/>
<gene>
    <name evidence="2" type="ORF">HD842_001996</name>
</gene>
<dbReference type="RefSeq" id="WP_183553932.1">
    <property type="nucleotide sequence ID" value="NZ_JACHBX010000002.1"/>
</dbReference>
<feature type="chain" id="PRO_5030813545" description="Lipoprotein SmpA/OmlA domain-containing protein" evidence="1">
    <location>
        <begin position="21"/>
        <end position="101"/>
    </location>
</feature>
<dbReference type="AlphaFoldDB" id="A0A7W9WZT0"/>
<keyword evidence="3" id="KW-1185">Reference proteome</keyword>
<evidence type="ECO:0000313" key="2">
    <source>
        <dbReference type="EMBL" id="MBB6133854.1"/>
    </source>
</evidence>
<dbReference type="EMBL" id="JACHBX010000002">
    <property type="protein sequence ID" value="MBB6133854.1"/>
    <property type="molecule type" value="Genomic_DNA"/>
</dbReference>
<keyword evidence="1" id="KW-0732">Signal</keyword>